<evidence type="ECO:0000313" key="5">
    <source>
        <dbReference type="EMBL" id="CAE6426420.1"/>
    </source>
</evidence>
<accession>A0A8H2XM06</accession>
<dbReference type="PANTHER" id="PTHR37534:SF46">
    <property type="entry name" value="ZN(II)2CYS6 TRANSCRIPTION FACTOR (EUROFUNG)"/>
    <property type="match status" value="1"/>
</dbReference>
<dbReference type="AlphaFoldDB" id="A0A8H2XM06"/>
<dbReference type="SMART" id="SM00066">
    <property type="entry name" value="GAL4"/>
    <property type="match status" value="1"/>
</dbReference>
<dbReference type="Gene3D" id="4.10.240.10">
    <property type="entry name" value="Zn(2)-C6 fungal-type DNA-binding domain"/>
    <property type="match status" value="1"/>
</dbReference>
<feature type="region of interest" description="Disordered" evidence="3">
    <location>
        <begin position="138"/>
        <end position="169"/>
    </location>
</feature>
<dbReference type="Pfam" id="PF00172">
    <property type="entry name" value="Zn_clus"/>
    <property type="match status" value="1"/>
</dbReference>
<dbReference type="PROSITE" id="PS00463">
    <property type="entry name" value="ZN2_CY6_FUNGAL_1"/>
    <property type="match status" value="1"/>
</dbReference>
<dbReference type="PANTHER" id="PTHR37534">
    <property type="entry name" value="TRANSCRIPTIONAL ACTIVATOR PROTEIN UGA3"/>
    <property type="match status" value="1"/>
</dbReference>
<gene>
    <name evidence="5" type="ORF">RDB_LOCUS20234</name>
</gene>
<name>A0A8H2XM06_9AGAM</name>
<proteinExistence type="predicted"/>
<feature type="non-terminal residue" evidence="5">
    <location>
        <position position="1"/>
    </location>
</feature>
<dbReference type="GO" id="GO:0008270">
    <property type="term" value="F:zinc ion binding"/>
    <property type="evidence" value="ECO:0007669"/>
    <property type="project" value="InterPro"/>
</dbReference>
<feature type="compositionally biased region" description="Polar residues" evidence="3">
    <location>
        <begin position="762"/>
        <end position="778"/>
    </location>
</feature>
<feature type="compositionally biased region" description="Acidic residues" evidence="3">
    <location>
        <begin position="201"/>
        <end position="213"/>
    </location>
</feature>
<dbReference type="Pfam" id="PF11951">
    <property type="entry name" value="Fungal_trans_2"/>
    <property type="match status" value="2"/>
</dbReference>
<organism evidence="5 6">
    <name type="scientific">Rhizoctonia solani</name>
    <dbReference type="NCBI Taxonomy" id="456999"/>
    <lineage>
        <taxon>Eukaryota</taxon>
        <taxon>Fungi</taxon>
        <taxon>Dikarya</taxon>
        <taxon>Basidiomycota</taxon>
        <taxon>Agaricomycotina</taxon>
        <taxon>Agaricomycetes</taxon>
        <taxon>Cantharellales</taxon>
        <taxon>Ceratobasidiaceae</taxon>
        <taxon>Rhizoctonia</taxon>
    </lineage>
</organism>
<comment type="subcellular location">
    <subcellularLocation>
        <location evidence="1">Nucleus</location>
    </subcellularLocation>
</comment>
<dbReference type="GO" id="GO:0005634">
    <property type="term" value="C:nucleus"/>
    <property type="evidence" value="ECO:0007669"/>
    <property type="project" value="UniProtKB-SubCell"/>
</dbReference>
<comment type="caution">
    <text evidence="5">The sequence shown here is derived from an EMBL/GenBank/DDBJ whole genome shotgun (WGS) entry which is preliminary data.</text>
</comment>
<feature type="region of interest" description="Disordered" evidence="3">
    <location>
        <begin position="762"/>
        <end position="781"/>
    </location>
</feature>
<dbReference type="SUPFAM" id="SSF57701">
    <property type="entry name" value="Zn2/Cys6 DNA-binding domain"/>
    <property type="match status" value="1"/>
</dbReference>
<dbReference type="InterPro" id="IPR021858">
    <property type="entry name" value="Fun_TF"/>
</dbReference>
<keyword evidence="2" id="KW-0539">Nucleus</keyword>
<reference evidence="5" key="1">
    <citation type="submission" date="2021-01" db="EMBL/GenBank/DDBJ databases">
        <authorList>
            <person name="Kaushik A."/>
        </authorList>
    </citation>
    <scope>NUCLEOTIDE SEQUENCE</scope>
    <source>
        <strain evidence="5">AG4-RS23</strain>
    </source>
</reference>
<dbReference type="CDD" id="cd00067">
    <property type="entry name" value="GAL4"/>
    <property type="match status" value="1"/>
</dbReference>
<feature type="compositionally biased region" description="Polar residues" evidence="3">
    <location>
        <begin position="150"/>
        <end position="169"/>
    </location>
</feature>
<sequence>MSLRSTTGCYTCKRRRKKCDETHPHCTRCTRAGIECEGYAPLENPDGRGVMRRARVGPAGVTLSRVQQNPLATIEQQSSSLASANILNQQHGSDTSSTLRYSSTDNPVSFLPREVIWHPDVTIPTSFALAERLSSDLSVSPQEAGDPGMTHTTDLSYPTKSGDCSTEGHTQDVTFLPARKWSNSPCHPQPVAPEWAHESISEDEEEEDEEDDSSDKQEMCVVPVLDANTTENTLPFILQCYARWIKLVLFEPSRGAHPLKENIVNRFMQSPGDRPRIILLANAIGSLGKSITPNPKATSLVAYLGTEAYWHLNRFTSDKPASDREVDRRNASDALDLVMEVILIQRYFHSLFTLTKFMEVVAPVFRRACPEPMNQYVNLPRATLSTDINIRNFATGDVILSATTGRPMLFRYDMTCPPDVLERLNDGKSGMQWLHGIPDQYILILARINILVEELEFGDAVSSHCVAEIEKQIREVKSPTELLVEPIEMVWRYTVRECWRLAMYVYLYMVLCRASTDAPRVLESVKSYIRILQAVKPGRNPDAFLYLPMIILSKVGASAYDKQDRMVIWERMLGLPECTNPGCSGYDVMKASPYNSERQYRIHPTKTIRFDPCGYSESIDPHVHSLPTTTTMTPTKSTTGCLKYKSEQEECDQNRHHYFRGQQSCIECPRHPYTEDPNKMDKEPWAIPALHSRTSQSPVTTYKGTPLADTEELAWYNAMDNFQVASARTQFELMNISDKRALPALSGGPLQECPIACSSSNSLATNTETSEPARTPPNTGVDVLMDSDLAGRLEESSSLEFSELDPLQCTETRSGVISPLVSRWSPPGAGRQDDFTIYDDEDLEGAISPVHHRLVLDRTAESNALPFVLQAYVTWVTRIAFDPLKVKNDIREFVYNQFEDGDQSRWTVALLANIGNRIGSEEFVEGKHSVLLYALQTMTQRRLRAINSCASPKRPALAKALAYAIEAMVIYFFTNPVTLALTIKHEAAPIFRQLCSEPPNVPINLLSLLQHPLGCLGQYAYIDIFFGVLMDIPTLFRYEVVLPAYHPYRTVSAIQSDGIIQWMRGIPNQLILVFAHMQSMRQDGLTPKKEVVALLEREIRELPMFNDGLTPKKEVVALLEREIRELPMFNGSSSDRFLAIMRSVVQECWRQAAFIYLYMAVCGDPSDTPQVQQAFRHYIKLLNGTKPGRLPDEFLILTLQLIYPAAQRPRDREVIKQRVYSRDRTRVATTSILSIMDNVWGRADAEGRPIMWSDVAASQREKF</sequence>
<dbReference type="PROSITE" id="PS50048">
    <property type="entry name" value="ZN2_CY6_FUNGAL_2"/>
    <property type="match status" value="1"/>
</dbReference>
<protein>
    <recommendedName>
        <fullName evidence="4">Zn(2)-C6 fungal-type domain-containing protein</fullName>
    </recommendedName>
</protein>
<dbReference type="InterPro" id="IPR001138">
    <property type="entry name" value="Zn2Cys6_DnaBD"/>
</dbReference>
<feature type="domain" description="Zn(2)-C6 fungal-type" evidence="4">
    <location>
        <begin position="8"/>
        <end position="36"/>
    </location>
</feature>
<evidence type="ECO:0000256" key="2">
    <source>
        <dbReference type="ARBA" id="ARBA00023242"/>
    </source>
</evidence>
<evidence type="ECO:0000256" key="1">
    <source>
        <dbReference type="ARBA" id="ARBA00004123"/>
    </source>
</evidence>
<dbReference type="EMBL" id="CAJMWY010000290">
    <property type="protein sequence ID" value="CAE6426420.1"/>
    <property type="molecule type" value="Genomic_DNA"/>
</dbReference>
<dbReference type="GO" id="GO:0000981">
    <property type="term" value="F:DNA-binding transcription factor activity, RNA polymerase II-specific"/>
    <property type="evidence" value="ECO:0007669"/>
    <property type="project" value="InterPro"/>
</dbReference>
<evidence type="ECO:0000256" key="3">
    <source>
        <dbReference type="SAM" id="MobiDB-lite"/>
    </source>
</evidence>
<evidence type="ECO:0000313" key="6">
    <source>
        <dbReference type="Proteomes" id="UP000663861"/>
    </source>
</evidence>
<evidence type="ECO:0000259" key="4">
    <source>
        <dbReference type="PROSITE" id="PS50048"/>
    </source>
</evidence>
<feature type="region of interest" description="Disordered" evidence="3">
    <location>
        <begin position="181"/>
        <end position="216"/>
    </location>
</feature>
<dbReference type="InterPro" id="IPR036864">
    <property type="entry name" value="Zn2-C6_fun-type_DNA-bd_sf"/>
</dbReference>
<dbReference type="Proteomes" id="UP000663861">
    <property type="component" value="Unassembled WGS sequence"/>
</dbReference>